<gene>
    <name evidence="1" type="ORF">MNBD_ALPHA12-651</name>
</gene>
<evidence type="ECO:0008006" key="2">
    <source>
        <dbReference type="Google" id="ProtNLM"/>
    </source>
</evidence>
<protein>
    <recommendedName>
        <fullName evidence="2">DUF2948 domain-containing protein</fullName>
    </recommendedName>
</protein>
<reference evidence="1" key="1">
    <citation type="submission" date="2018-06" db="EMBL/GenBank/DDBJ databases">
        <authorList>
            <person name="Zhirakovskaya E."/>
        </authorList>
    </citation>
    <scope>NUCLEOTIDE SEQUENCE</scope>
</reference>
<dbReference type="InterPro" id="IPR021335">
    <property type="entry name" value="DUF2948"/>
</dbReference>
<dbReference type="EMBL" id="UOEO01000170">
    <property type="protein sequence ID" value="VAW21432.1"/>
    <property type="molecule type" value="Genomic_DNA"/>
</dbReference>
<evidence type="ECO:0000313" key="1">
    <source>
        <dbReference type="EMBL" id="VAW21432.1"/>
    </source>
</evidence>
<dbReference type="Pfam" id="PF11164">
    <property type="entry name" value="DUF2948"/>
    <property type="match status" value="1"/>
</dbReference>
<accession>A0A3B0U4K0</accession>
<organism evidence="1">
    <name type="scientific">hydrothermal vent metagenome</name>
    <dbReference type="NCBI Taxonomy" id="652676"/>
    <lineage>
        <taxon>unclassified sequences</taxon>
        <taxon>metagenomes</taxon>
        <taxon>ecological metagenomes</taxon>
    </lineage>
</organism>
<name>A0A3B0U4K0_9ZZZZ</name>
<proteinExistence type="predicted"/>
<dbReference type="AlphaFoldDB" id="A0A3B0U4K0"/>
<sequence>MAELKLLAMDEKDMKVISAATQDAVMRVADIGFAKSERRFACLMNRYVWEDKTPGANGKRRRAALHFNHVETVSSNGINLDARDGILNLLAIEFTPKDAPAGEVKLIYAGGATVFLNVECLEAQLSDLGASWAATATPEHE</sequence>